<dbReference type="Proteomes" id="UP001249851">
    <property type="component" value="Unassembled WGS sequence"/>
</dbReference>
<reference evidence="2" key="1">
    <citation type="journal article" date="2023" name="G3 (Bethesda)">
        <title>Whole genome assembly and annotation of the endangered Caribbean coral Acropora cervicornis.</title>
        <authorList>
            <person name="Selwyn J.D."/>
            <person name="Vollmer S.V."/>
        </authorList>
    </citation>
    <scope>NUCLEOTIDE SEQUENCE</scope>
    <source>
        <strain evidence="2">K2</strain>
    </source>
</reference>
<protein>
    <recommendedName>
        <fullName evidence="1">Tc1-like transposase DDE domain-containing protein</fullName>
    </recommendedName>
</protein>
<dbReference type="PANTHER" id="PTHR46564">
    <property type="entry name" value="TRANSPOSASE"/>
    <property type="match status" value="1"/>
</dbReference>
<comment type="caution">
    <text evidence="2">The sequence shown here is derived from an EMBL/GenBank/DDBJ whole genome shotgun (WGS) entry which is preliminary data.</text>
</comment>
<evidence type="ECO:0000259" key="1">
    <source>
        <dbReference type="Pfam" id="PF13358"/>
    </source>
</evidence>
<dbReference type="PANTHER" id="PTHR46564:SF1">
    <property type="entry name" value="TRANSPOSASE"/>
    <property type="match status" value="1"/>
</dbReference>
<dbReference type="Pfam" id="PF13358">
    <property type="entry name" value="DDE_3"/>
    <property type="match status" value="1"/>
</dbReference>
<dbReference type="Gene3D" id="1.10.10.10">
    <property type="entry name" value="Winged helix-like DNA-binding domain superfamily/Winged helix DNA-binding domain"/>
    <property type="match status" value="1"/>
</dbReference>
<feature type="domain" description="Tc1-like transposase DDE" evidence="1">
    <location>
        <begin position="77"/>
        <end position="221"/>
    </location>
</feature>
<evidence type="ECO:0000313" key="2">
    <source>
        <dbReference type="EMBL" id="KAK2571331.1"/>
    </source>
</evidence>
<dbReference type="AlphaFoldDB" id="A0AAD9R1D5"/>
<organism evidence="2 3">
    <name type="scientific">Acropora cervicornis</name>
    <name type="common">Staghorn coral</name>
    <dbReference type="NCBI Taxonomy" id="6130"/>
    <lineage>
        <taxon>Eukaryota</taxon>
        <taxon>Metazoa</taxon>
        <taxon>Cnidaria</taxon>
        <taxon>Anthozoa</taxon>
        <taxon>Hexacorallia</taxon>
        <taxon>Scleractinia</taxon>
        <taxon>Astrocoeniina</taxon>
        <taxon>Acroporidae</taxon>
        <taxon>Acropora</taxon>
    </lineage>
</organism>
<evidence type="ECO:0000313" key="3">
    <source>
        <dbReference type="Proteomes" id="UP001249851"/>
    </source>
</evidence>
<dbReference type="GO" id="GO:0003676">
    <property type="term" value="F:nucleic acid binding"/>
    <property type="evidence" value="ECO:0007669"/>
    <property type="project" value="InterPro"/>
</dbReference>
<dbReference type="SUPFAM" id="SSF46689">
    <property type="entry name" value="Homeodomain-like"/>
    <property type="match status" value="1"/>
</dbReference>
<dbReference type="Gene3D" id="3.30.420.10">
    <property type="entry name" value="Ribonuclease H-like superfamily/Ribonuclease H"/>
    <property type="match status" value="1"/>
</dbReference>
<proteinExistence type="predicted"/>
<dbReference type="EMBL" id="JARQWQ010000006">
    <property type="protein sequence ID" value="KAK2571331.1"/>
    <property type="molecule type" value="Genomic_DNA"/>
</dbReference>
<dbReference type="InterPro" id="IPR036397">
    <property type="entry name" value="RNaseH_sf"/>
</dbReference>
<sequence length="231" mass="26074">MKPSTYSTELQQRLLLDGVVHPANLPSVSQINKVIRKELAMTRKKLTTIPRESTTPEANAAINDFLTEIANINPTTLHFFDESSVIKTTDNRNYGSAPLGQAAFEIQRYASNANFTINFLHSFSRADFYNILDGPSNGFELLNVFDEVLQEHRADGSAVLERGDCLVMDNCGFHHGHRIEPVLRDMLAHCGVRLLFQPPYSPHFNTCEYCFNEIKAFLLGHQMLSMKPKSQ</sequence>
<accession>A0AAD9R1D5</accession>
<reference evidence="2" key="2">
    <citation type="journal article" date="2023" name="Science">
        <title>Genomic signatures of disease resistance in endangered staghorn corals.</title>
        <authorList>
            <person name="Vollmer S.V."/>
            <person name="Selwyn J.D."/>
            <person name="Despard B.A."/>
            <person name="Roesel C.L."/>
        </authorList>
    </citation>
    <scope>NUCLEOTIDE SEQUENCE</scope>
    <source>
        <strain evidence="2">K2</strain>
    </source>
</reference>
<dbReference type="InterPro" id="IPR036388">
    <property type="entry name" value="WH-like_DNA-bd_sf"/>
</dbReference>
<dbReference type="InterPro" id="IPR038717">
    <property type="entry name" value="Tc1-like_DDE_dom"/>
</dbReference>
<gene>
    <name evidence="2" type="ORF">P5673_003912</name>
</gene>
<name>A0AAD9R1D5_ACRCE</name>
<dbReference type="InterPro" id="IPR009057">
    <property type="entry name" value="Homeodomain-like_sf"/>
</dbReference>
<keyword evidence="3" id="KW-1185">Reference proteome</keyword>